<evidence type="ECO:0000313" key="1">
    <source>
        <dbReference type="EMBL" id="PMD24338.1"/>
    </source>
</evidence>
<name>A0A2J6QDM1_9HELO</name>
<dbReference type="PANTHER" id="PTHR24148:SF82">
    <property type="entry name" value="HETEROKARYON INCOMPATIBILITY DOMAIN-CONTAINING PROTEIN"/>
    <property type="match status" value="1"/>
</dbReference>
<gene>
    <name evidence="1" type="ORF">NA56DRAFT_643562</name>
</gene>
<protein>
    <submittedName>
        <fullName evidence="1">Uncharacterized protein</fullName>
    </submittedName>
</protein>
<proteinExistence type="predicted"/>
<dbReference type="EMBL" id="KZ613473">
    <property type="protein sequence ID" value="PMD24338.1"/>
    <property type="molecule type" value="Genomic_DNA"/>
</dbReference>
<dbReference type="InterPro" id="IPR052895">
    <property type="entry name" value="HetReg/Transcr_Mod"/>
</dbReference>
<dbReference type="AlphaFoldDB" id="A0A2J6QDM1"/>
<dbReference type="PANTHER" id="PTHR24148">
    <property type="entry name" value="ANKYRIN REPEAT DOMAIN-CONTAINING PROTEIN 39 HOMOLOG-RELATED"/>
    <property type="match status" value="1"/>
</dbReference>
<dbReference type="Proteomes" id="UP000235672">
    <property type="component" value="Unassembled WGS sequence"/>
</dbReference>
<dbReference type="OrthoDB" id="3557394at2759"/>
<reference evidence="1 2" key="1">
    <citation type="submission" date="2016-05" db="EMBL/GenBank/DDBJ databases">
        <title>A degradative enzymes factory behind the ericoid mycorrhizal symbiosis.</title>
        <authorList>
            <consortium name="DOE Joint Genome Institute"/>
            <person name="Martino E."/>
            <person name="Morin E."/>
            <person name="Grelet G."/>
            <person name="Kuo A."/>
            <person name="Kohler A."/>
            <person name="Daghino S."/>
            <person name="Barry K."/>
            <person name="Choi C."/>
            <person name="Cichocki N."/>
            <person name="Clum A."/>
            <person name="Copeland A."/>
            <person name="Hainaut M."/>
            <person name="Haridas S."/>
            <person name="Labutti K."/>
            <person name="Lindquist E."/>
            <person name="Lipzen A."/>
            <person name="Khouja H.-R."/>
            <person name="Murat C."/>
            <person name="Ohm R."/>
            <person name="Olson A."/>
            <person name="Spatafora J."/>
            <person name="Veneault-Fourrey C."/>
            <person name="Henrissat B."/>
            <person name="Grigoriev I."/>
            <person name="Martin F."/>
            <person name="Perotto S."/>
        </authorList>
    </citation>
    <scope>NUCLEOTIDE SEQUENCE [LARGE SCALE GENOMIC DNA]</scope>
    <source>
        <strain evidence="1 2">UAMH 7357</strain>
    </source>
</reference>
<organism evidence="1 2">
    <name type="scientific">Hyaloscypha hepaticicola</name>
    <dbReference type="NCBI Taxonomy" id="2082293"/>
    <lineage>
        <taxon>Eukaryota</taxon>
        <taxon>Fungi</taxon>
        <taxon>Dikarya</taxon>
        <taxon>Ascomycota</taxon>
        <taxon>Pezizomycotina</taxon>
        <taxon>Leotiomycetes</taxon>
        <taxon>Helotiales</taxon>
        <taxon>Hyaloscyphaceae</taxon>
        <taxon>Hyaloscypha</taxon>
    </lineage>
</organism>
<evidence type="ECO:0000313" key="2">
    <source>
        <dbReference type="Proteomes" id="UP000235672"/>
    </source>
</evidence>
<keyword evidence="2" id="KW-1185">Reference proteome</keyword>
<accession>A0A2J6QDM1</accession>
<sequence length="114" mass="13275">MNVVLDLCRKANVTDPRDKVYGILGLLPPNIAVSISPNYELSYQQVFYQFARTMIRQEKGLEAILSWCTFKELSSLPSWIPDWTIYFSRNHIQWLRKRKAAGSAAAQWIHLRFS</sequence>